<evidence type="ECO:0000313" key="3">
    <source>
        <dbReference type="RefSeq" id="XP_018015032.1"/>
    </source>
</evidence>
<dbReference type="PROSITE" id="PS51340">
    <property type="entry name" value="MOSC"/>
    <property type="match status" value="1"/>
</dbReference>
<reference evidence="3" key="1">
    <citation type="submission" date="2025-08" db="UniProtKB">
        <authorList>
            <consortium name="RefSeq"/>
        </authorList>
    </citation>
    <scope>IDENTIFICATION</scope>
    <source>
        <tissue evidence="3">Whole organism</tissue>
    </source>
</reference>
<feature type="domain" description="MOSC" evidence="1">
    <location>
        <begin position="177"/>
        <end position="346"/>
    </location>
</feature>
<gene>
    <name evidence="3" type="primary">LOC108671946</name>
</gene>
<dbReference type="SUPFAM" id="SSF141673">
    <property type="entry name" value="MOSC N-terminal domain-like"/>
    <property type="match status" value="1"/>
</dbReference>
<dbReference type="GO" id="GO:0030151">
    <property type="term" value="F:molybdenum ion binding"/>
    <property type="evidence" value="ECO:0007669"/>
    <property type="project" value="InterPro"/>
</dbReference>
<dbReference type="GO" id="GO:0003824">
    <property type="term" value="F:catalytic activity"/>
    <property type="evidence" value="ECO:0007669"/>
    <property type="project" value="InterPro"/>
</dbReference>
<dbReference type="SUPFAM" id="SSF50800">
    <property type="entry name" value="PK beta-barrel domain-like"/>
    <property type="match status" value="1"/>
</dbReference>
<organism evidence="2 3">
    <name type="scientific">Hyalella azteca</name>
    <name type="common">Amphipod</name>
    <dbReference type="NCBI Taxonomy" id="294128"/>
    <lineage>
        <taxon>Eukaryota</taxon>
        <taxon>Metazoa</taxon>
        <taxon>Ecdysozoa</taxon>
        <taxon>Arthropoda</taxon>
        <taxon>Crustacea</taxon>
        <taxon>Multicrustacea</taxon>
        <taxon>Malacostraca</taxon>
        <taxon>Eumalacostraca</taxon>
        <taxon>Peracarida</taxon>
        <taxon>Amphipoda</taxon>
        <taxon>Senticaudata</taxon>
        <taxon>Talitrida</taxon>
        <taxon>Talitroidea</taxon>
        <taxon>Hyalellidae</taxon>
        <taxon>Hyalella</taxon>
    </lineage>
</organism>
<dbReference type="OrthoDB" id="17255at2759"/>
<dbReference type="InterPro" id="IPR005302">
    <property type="entry name" value="MoCF_Sase_C"/>
</dbReference>
<name>A0A8B7NMY3_HYAAZ</name>
<protein>
    <submittedName>
        <fullName evidence="3">Mitochondrial amidoxime-reducing component 1 isoform X3</fullName>
    </submittedName>
</protein>
<dbReference type="InterPro" id="IPR005303">
    <property type="entry name" value="MOCOS_middle"/>
</dbReference>
<accession>A0A8B7NMY3</accession>
<dbReference type="GeneID" id="108671946"/>
<proteinExistence type="predicted"/>
<dbReference type="Pfam" id="PF03473">
    <property type="entry name" value="MOSC"/>
    <property type="match status" value="1"/>
</dbReference>
<dbReference type="PANTHER" id="PTHR14237:SF19">
    <property type="entry name" value="MITOCHONDRIAL AMIDOXIME REDUCING COMPONENT 1"/>
    <property type="match status" value="1"/>
</dbReference>
<evidence type="ECO:0000313" key="2">
    <source>
        <dbReference type="Proteomes" id="UP000694843"/>
    </source>
</evidence>
<dbReference type="InterPro" id="IPR011037">
    <property type="entry name" value="Pyrv_Knase-like_insert_dom_sf"/>
</dbReference>
<dbReference type="GO" id="GO:0030170">
    <property type="term" value="F:pyridoxal phosphate binding"/>
    <property type="evidence" value="ECO:0007669"/>
    <property type="project" value="InterPro"/>
</dbReference>
<dbReference type="PANTHER" id="PTHR14237">
    <property type="entry name" value="MOLYBDOPTERIN COFACTOR SULFURASE MOSC"/>
    <property type="match status" value="1"/>
</dbReference>
<evidence type="ECO:0000259" key="1">
    <source>
        <dbReference type="PROSITE" id="PS51340"/>
    </source>
</evidence>
<sequence>MVPIVTSSQWKGCLAASAVIIGGYVAWKMLKPDSRNVKLLSASELQEAKWQLVGKVKHVWLYPVKSCAPLDLHAALAVKPGLEELTSALRDRSYMVVNDSPKFTMVTGRMCPQMVLIKPSLDENGDLTLSYSGKDPLCITKANRQQGPVKISEVWGDKVEGVDCGDEAAAWLQSVLQRPVRLLHFNEDVNKSTRVPNPPTPVTLPLLQPGDSGIYTDLTGFMLLSTASVEQLREHGENYTALQFRPNFVVDSDDKASCGKLRPHQEDEWRYIKIGETVIFRNVKPCTRCTFVCVDPDTGKKDPNLEPLKTLQRTRMRKPWSEPLFAIMMSLQTRGVVREEDPVYVLY</sequence>
<dbReference type="AlphaFoldDB" id="A0A8B7NMY3"/>
<dbReference type="Proteomes" id="UP000694843">
    <property type="component" value="Unplaced"/>
</dbReference>
<dbReference type="Pfam" id="PF03476">
    <property type="entry name" value="MOSC_N"/>
    <property type="match status" value="1"/>
</dbReference>
<keyword evidence="2" id="KW-1185">Reference proteome</keyword>
<dbReference type="RefSeq" id="XP_018015032.1">
    <property type="nucleotide sequence ID" value="XM_018159543.2"/>
</dbReference>